<proteinExistence type="predicted"/>
<protein>
    <submittedName>
        <fullName evidence="1">Uncharacterized protein</fullName>
    </submittedName>
</protein>
<reference evidence="1 2" key="1">
    <citation type="submission" date="2016-12" db="EMBL/GenBank/DDBJ databases">
        <title>The whole genome sequencing and assembly of Bacillus cohnii DSM 6307T strain.</title>
        <authorList>
            <person name="Lee Y.-J."/>
            <person name="Yi H."/>
            <person name="Bahn Y.-S."/>
            <person name="Kim J.F."/>
            <person name="Lee D.-W."/>
        </authorList>
    </citation>
    <scope>NUCLEOTIDE SEQUENCE [LARGE SCALE GENOMIC DNA]</scope>
    <source>
        <strain evidence="1 2">DSM 6307</strain>
    </source>
</reference>
<dbReference type="KEGG" id="bcoh:BC6307_21095"/>
<dbReference type="EMBL" id="CP018866">
    <property type="protein sequence ID" value="AST93585.1"/>
    <property type="molecule type" value="Genomic_DNA"/>
</dbReference>
<evidence type="ECO:0000313" key="1">
    <source>
        <dbReference type="EMBL" id="AST93585.1"/>
    </source>
</evidence>
<name>A0A223KVT1_9BACI</name>
<keyword evidence="2" id="KW-1185">Reference proteome</keyword>
<dbReference type="Proteomes" id="UP000215224">
    <property type="component" value="Chromosome"/>
</dbReference>
<organism evidence="1 2">
    <name type="scientific">Sutcliffiella cohnii</name>
    <dbReference type="NCBI Taxonomy" id="33932"/>
    <lineage>
        <taxon>Bacteria</taxon>
        <taxon>Bacillati</taxon>
        <taxon>Bacillota</taxon>
        <taxon>Bacilli</taxon>
        <taxon>Bacillales</taxon>
        <taxon>Bacillaceae</taxon>
        <taxon>Sutcliffiella</taxon>
    </lineage>
</organism>
<dbReference type="AlphaFoldDB" id="A0A223KVT1"/>
<evidence type="ECO:0000313" key="2">
    <source>
        <dbReference type="Proteomes" id="UP000215224"/>
    </source>
</evidence>
<gene>
    <name evidence="1" type="ORF">BC6307_21095</name>
</gene>
<accession>A0A223KVT1</accession>
<sequence>MVSKGRCSSCYDGRILDTEASNYKEVDKEIDKLYDGGQFSYYEAFVRITGKLGGTKKCEVCKGTGKAS</sequence>
<dbReference type="RefSeq" id="WP_066415156.1">
    <property type="nucleotide sequence ID" value="NZ_CP018866.1"/>
</dbReference>